<organism evidence="1 2">
    <name type="scientific">Romanomermis culicivorax</name>
    <name type="common">Nematode worm</name>
    <dbReference type="NCBI Taxonomy" id="13658"/>
    <lineage>
        <taxon>Eukaryota</taxon>
        <taxon>Metazoa</taxon>
        <taxon>Ecdysozoa</taxon>
        <taxon>Nematoda</taxon>
        <taxon>Enoplea</taxon>
        <taxon>Dorylaimia</taxon>
        <taxon>Mermithida</taxon>
        <taxon>Mermithoidea</taxon>
        <taxon>Mermithidae</taxon>
        <taxon>Romanomermis</taxon>
    </lineage>
</organism>
<dbReference type="Proteomes" id="UP000887565">
    <property type="component" value="Unplaced"/>
</dbReference>
<dbReference type="WBParaSite" id="nRc.2.0.1.t08103-RA">
    <property type="protein sequence ID" value="nRc.2.0.1.t08103-RA"/>
    <property type="gene ID" value="nRc.2.0.1.g08103"/>
</dbReference>
<proteinExistence type="predicted"/>
<protein>
    <submittedName>
        <fullName evidence="2">Ycf15</fullName>
    </submittedName>
</protein>
<accession>A0A915I1T8</accession>
<name>A0A915I1T8_ROMCU</name>
<evidence type="ECO:0000313" key="2">
    <source>
        <dbReference type="WBParaSite" id="nRc.2.0.1.t08103-RA"/>
    </source>
</evidence>
<reference evidence="2" key="1">
    <citation type="submission" date="2022-11" db="UniProtKB">
        <authorList>
            <consortium name="WormBaseParasite"/>
        </authorList>
    </citation>
    <scope>IDENTIFICATION</scope>
</reference>
<evidence type="ECO:0000313" key="1">
    <source>
        <dbReference type="Proteomes" id="UP000887565"/>
    </source>
</evidence>
<sequence length="68" mass="7487">MVLLGETDRSFVKRDFSGIISKESLLVGSATSTAYFLWEIGSGGFIPHLKLGPCTLMTSGMFLKDKNW</sequence>
<keyword evidence="1" id="KW-1185">Reference proteome</keyword>
<dbReference type="AlphaFoldDB" id="A0A915I1T8"/>